<proteinExistence type="predicted"/>
<comment type="caution">
    <text evidence="1">The sequence shown here is derived from an EMBL/GenBank/DDBJ whole genome shotgun (WGS) entry which is preliminary data.</text>
</comment>
<evidence type="ECO:0008006" key="3">
    <source>
        <dbReference type="Google" id="ProtNLM"/>
    </source>
</evidence>
<protein>
    <recommendedName>
        <fullName evidence="3">VOC domain-containing protein</fullName>
    </recommendedName>
</protein>
<dbReference type="eggNOG" id="ENOG5031H1K">
    <property type="taxonomic scope" value="Bacteria"/>
</dbReference>
<evidence type="ECO:0000313" key="1">
    <source>
        <dbReference type="EMBL" id="ERL49612.1"/>
    </source>
</evidence>
<dbReference type="PATRIC" id="fig|1178482.3.peg.2706"/>
<reference evidence="1 2" key="1">
    <citation type="submission" date="2013-08" db="EMBL/GenBank/DDBJ databases">
        <title>draft genome of Halomonas huanghegensis, strain BJGMM-B45T.</title>
        <authorList>
            <person name="Miao C."/>
            <person name="Wan Y."/>
            <person name="Jin W."/>
        </authorList>
    </citation>
    <scope>NUCLEOTIDE SEQUENCE [LARGE SCALE GENOMIC DNA]</scope>
    <source>
        <strain evidence="1 2">BJGMM-B45</strain>
    </source>
</reference>
<dbReference type="AlphaFoldDB" id="W1N1Z8"/>
<dbReference type="EMBL" id="AVBC01000039">
    <property type="protein sequence ID" value="ERL49612.1"/>
    <property type="molecule type" value="Genomic_DNA"/>
</dbReference>
<dbReference type="SUPFAM" id="SSF54593">
    <property type="entry name" value="Glyoxalase/Bleomycin resistance protein/Dihydroxybiphenyl dioxygenase"/>
    <property type="match status" value="1"/>
</dbReference>
<dbReference type="Gene3D" id="3.10.180.10">
    <property type="entry name" value="2,3-Dihydroxybiphenyl 1,2-Dioxygenase, domain 1"/>
    <property type="match status" value="1"/>
</dbReference>
<dbReference type="STRING" id="1178482.AR456_01965"/>
<dbReference type="OrthoDB" id="6182803at2"/>
<dbReference type="RefSeq" id="WP_021819656.1">
    <property type="nucleotide sequence ID" value="NZ_AVBC01000039.1"/>
</dbReference>
<dbReference type="KEGG" id="hhu:AR456_01965"/>
<sequence length="146" mass="16212">MQHLSLEPSAVEVQNLQAMNEIFAEVLGLRRLVHTTSGMTFELGTDNDGHTHVLMLLAASAPVTPRIFNIEVANDEFGVLCQRLEHYCHLLEDIRIQESTNSMSHQCAWRVATCRLPEGHYLRLAAIDPSRCAPLPQNSGPAESLP</sequence>
<keyword evidence="2" id="KW-1185">Reference proteome</keyword>
<accession>W1N1Z8</accession>
<gene>
    <name evidence="1" type="ORF">BJB45_00405</name>
</gene>
<dbReference type="InterPro" id="IPR029068">
    <property type="entry name" value="Glyas_Bleomycin-R_OHBP_Dase"/>
</dbReference>
<name>W1N1Z8_9GAMM</name>
<evidence type="ECO:0000313" key="2">
    <source>
        <dbReference type="Proteomes" id="UP000019113"/>
    </source>
</evidence>
<dbReference type="Proteomes" id="UP000019113">
    <property type="component" value="Unassembled WGS sequence"/>
</dbReference>
<organism evidence="1 2">
    <name type="scientific">Halomonas huangheensis</name>
    <dbReference type="NCBI Taxonomy" id="1178482"/>
    <lineage>
        <taxon>Bacteria</taxon>
        <taxon>Pseudomonadati</taxon>
        <taxon>Pseudomonadota</taxon>
        <taxon>Gammaproteobacteria</taxon>
        <taxon>Oceanospirillales</taxon>
        <taxon>Halomonadaceae</taxon>
        <taxon>Halomonas</taxon>
    </lineage>
</organism>